<evidence type="ECO:0000256" key="7">
    <source>
        <dbReference type="ARBA" id="ARBA00023136"/>
    </source>
</evidence>
<feature type="compositionally biased region" description="Low complexity" evidence="9">
    <location>
        <begin position="45"/>
        <end position="55"/>
    </location>
</feature>
<feature type="transmembrane region" description="Helical" evidence="10">
    <location>
        <begin position="1178"/>
        <end position="1194"/>
    </location>
</feature>
<dbReference type="SMART" id="SM00184">
    <property type="entry name" value="RING"/>
    <property type="match status" value="1"/>
</dbReference>
<accession>A0ABN9WPP1</accession>
<evidence type="ECO:0000256" key="9">
    <source>
        <dbReference type="SAM" id="MobiDB-lite"/>
    </source>
</evidence>
<feature type="domain" description="Major facilitator superfamily (MFS) profile" evidence="12">
    <location>
        <begin position="854"/>
        <end position="1269"/>
    </location>
</feature>
<reference evidence="13" key="1">
    <citation type="submission" date="2023-10" db="EMBL/GenBank/DDBJ databases">
        <authorList>
            <person name="Chen Y."/>
            <person name="Shah S."/>
            <person name="Dougan E. K."/>
            <person name="Thang M."/>
            <person name="Chan C."/>
        </authorList>
    </citation>
    <scope>NUCLEOTIDE SEQUENCE [LARGE SCALE GENOMIC DNA]</scope>
</reference>
<feature type="domain" description="RING-type" evidence="11">
    <location>
        <begin position="1291"/>
        <end position="1333"/>
    </location>
</feature>
<comment type="subcellular location">
    <subcellularLocation>
        <location evidence="1">Membrane</location>
        <topology evidence="1">Multi-pass membrane protein</topology>
    </subcellularLocation>
</comment>
<dbReference type="PANTHER" id="PTHR11662">
    <property type="entry name" value="SOLUTE CARRIER FAMILY 17"/>
    <property type="match status" value="1"/>
</dbReference>
<protein>
    <submittedName>
        <fullName evidence="13">Uncharacterized protein</fullName>
    </submittedName>
</protein>
<sequence length="1341" mass="144720">MVGSNMDGEYDPFEFLDEDREADDLFPTSCPNPLEIRQSERDEAACAALSSPSAPADEHLDLGRGSVSVGSDISKTGELEGKSSPPAIAGTIMSVNAGSFGPLFDFLAVVKAKIICAQETRIVESRLGEFQHRAKDLGFHGTWAPALATNAKGPQANHCGVAILAPTNVMITKPPGGDPIIYPGRVVASFVNWGVPGGVIVVSAYLVTSIGLTGENLSILWAIAQRVAFWNAAGFDWILAGGWNSDIAALNARGWIESLAGLSYAPPSATCCKDDGNSKIDYFIACANLSSRLGTAVVEGTYGTVPPPHYPVSIDILGEDRPAWCLVPDEPRAFPVIPPCGCARFPYPWDAVDHIFLEVREVSNLALVWDTVLEGVDFELAGRYDKVDKDAIPFVGRSGPPRFKWKLLAWEPPRRRTHREPKVYAWATVKRWCQHLRSERDRLGRFCQRLQLASVVCQLTPLQYTKVLQAFYEVDQYCRRTARDKKTCHHLDQDTVDFLLRGLGMIGDADFDSGLDNIMLKADAVLKAARGASEKAWRGWAKQAFLGGASLAHAASKVRGKQEQLNFDVNAQPYLLANHTLDVWEGAWRLHDLSPPELPPGHESWPALPELDHQQVRAAIRKFSTRTAAGPSRISPRCLDALSDQAPERIAKMFTLFEQWLSWPPERAGYQCDQMWGTRAGHTSTDSAFDPNIQQVSPTVTPRTLMDDIGLQHTSQDPRGAKYLALAAKGFIQDSKGIGMILKASKSGAVVGSRKFWKGVQSHMGSMKIPYKGHMRNLGHELTGPKVIRGMEKKRLKQLRERKARFSMLKSAVGKVAAALWRTGEHCPEAKLGTQPCDDVRATRGARVAARHRVVALIFFTRVSQSILRMAIGSLVIPLCEDMQCGTGAKGWLLSAHAAGYCSTQVLGGYVADRLGGKSVVSCALGLSGLAVAATPAAASAFGLQGIAVCQAAMGVAMGPLFPASIQLLARWLPAEERAVASTALDSGITLGSLIVVPLSGVLAVNAGWKSAFTLYGLGMLTYAFVWAWLAADSPADCAYCSAEELAFLGSSLPKSKGKQKELGVPAGQWACLDCFSYARLWAIYGSHFTFNYATYFVTSWSATYYLESFGLRPEQAGLHLSMPHVANSLVKVLVNPSLERKMNDCGADTLQCRRMFSVVGFLGLAVFFVLVPTVTSPTWTTVFFSVAFSFLALHPSGFKANYMDVTTSHGGLVSGIGNTVGSVGSTVGPLVVAQLRDATGDWAAAFQSVALLNVASALLFATMSSAAPIESDGADRGGRGPFLDGAVDPVVTRCGHLFCWGCLHQWLNAPRRSAVHGGLLPSTGNSTCPVCKAQPRALCV</sequence>
<feature type="transmembrane region" description="Helical" evidence="10">
    <location>
        <begin position="1156"/>
        <end position="1172"/>
    </location>
</feature>
<evidence type="ECO:0000313" key="13">
    <source>
        <dbReference type="EMBL" id="CAK0888655.1"/>
    </source>
</evidence>
<dbReference type="Pfam" id="PF00097">
    <property type="entry name" value="zf-C3HC4"/>
    <property type="match status" value="1"/>
</dbReference>
<dbReference type="PROSITE" id="PS50089">
    <property type="entry name" value="ZF_RING_2"/>
    <property type="match status" value="1"/>
</dbReference>
<feature type="transmembrane region" description="Helical" evidence="10">
    <location>
        <begin position="1013"/>
        <end position="1032"/>
    </location>
</feature>
<dbReference type="Pfam" id="PF07690">
    <property type="entry name" value="MFS_1"/>
    <property type="match status" value="1"/>
</dbReference>
<comment type="caution">
    <text evidence="13">The sequence shown here is derived from an EMBL/GenBank/DDBJ whole genome shotgun (WGS) entry which is preliminary data.</text>
</comment>
<dbReference type="SUPFAM" id="SSF57850">
    <property type="entry name" value="RING/U-box"/>
    <property type="match status" value="1"/>
</dbReference>
<gene>
    <name evidence="13" type="ORF">PCOR1329_LOCUS69404</name>
</gene>
<dbReference type="InterPro" id="IPR013083">
    <property type="entry name" value="Znf_RING/FYVE/PHD"/>
</dbReference>
<evidence type="ECO:0000259" key="12">
    <source>
        <dbReference type="PROSITE" id="PS50850"/>
    </source>
</evidence>
<keyword evidence="14" id="KW-1185">Reference proteome</keyword>
<evidence type="ECO:0000259" key="11">
    <source>
        <dbReference type="PROSITE" id="PS50089"/>
    </source>
</evidence>
<dbReference type="SUPFAM" id="SSF56219">
    <property type="entry name" value="DNase I-like"/>
    <property type="match status" value="1"/>
</dbReference>
<dbReference type="Gene3D" id="3.30.40.10">
    <property type="entry name" value="Zinc/RING finger domain, C3HC4 (zinc finger)"/>
    <property type="match status" value="1"/>
</dbReference>
<feature type="transmembrane region" description="Helical" evidence="10">
    <location>
        <begin position="985"/>
        <end position="1007"/>
    </location>
</feature>
<dbReference type="Proteomes" id="UP001189429">
    <property type="component" value="Unassembled WGS sequence"/>
</dbReference>
<evidence type="ECO:0000256" key="8">
    <source>
        <dbReference type="PROSITE-ProRule" id="PRU00175"/>
    </source>
</evidence>
<evidence type="ECO:0000256" key="2">
    <source>
        <dbReference type="ARBA" id="ARBA00022692"/>
    </source>
</evidence>
<name>A0ABN9WPP1_9DINO</name>
<evidence type="ECO:0000256" key="3">
    <source>
        <dbReference type="ARBA" id="ARBA00022723"/>
    </source>
</evidence>
<evidence type="ECO:0000256" key="4">
    <source>
        <dbReference type="ARBA" id="ARBA00022771"/>
    </source>
</evidence>
<dbReference type="PANTHER" id="PTHR11662:SF399">
    <property type="entry name" value="FI19708P1-RELATED"/>
    <property type="match status" value="1"/>
</dbReference>
<organism evidence="13 14">
    <name type="scientific">Prorocentrum cordatum</name>
    <dbReference type="NCBI Taxonomy" id="2364126"/>
    <lineage>
        <taxon>Eukaryota</taxon>
        <taxon>Sar</taxon>
        <taxon>Alveolata</taxon>
        <taxon>Dinophyceae</taxon>
        <taxon>Prorocentrales</taxon>
        <taxon>Prorocentraceae</taxon>
        <taxon>Prorocentrum</taxon>
    </lineage>
</organism>
<proteinExistence type="predicted"/>
<evidence type="ECO:0000256" key="5">
    <source>
        <dbReference type="ARBA" id="ARBA00022833"/>
    </source>
</evidence>
<keyword evidence="6 10" id="KW-1133">Transmembrane helix</keyword>
<dbReference type="Gene3D" id="3.60.10.10">
    <property type="entry name" value="Endonuclease/exonuclease/phosphatase"/>
    <property type="match status" value="1"/>
</dbReference>
<keyword evidence="3" id="KW-0479">Metal-binding</keyword>
<dbReference type="InterPro" id="IPR011701">
    <property type="entry name" value="MFS"/>
</dbReference>
<dbReference type="InterPro" id="IPR018957">
    <property type="entry name" value="Znf_C3HC4_RING-type"/>
</dbReference>
<dbReference type="InterPro" id="IPR050382">
    <property type="entry name" value="MFS_Na/Anion_cotransporter"/>
</dbReference>
<dbReference type="InterPro" id="IPR036691">
    <property type="entry name" value="Endo/exonu/phosph_ase_sf"/>
</dbReference>
<feature type="compositionally biased region" description="Acidic residues" evidence="9">
    <location>
        <begin position="8"/>
        <end position="24"/>
    </location>
</feature>
<keyword evidence="4 8" id="KW-0863">Zinc-finger</keyword>
<feature type="region of interest" description="Disordered" evidence="9">
    <location>
        <begin position="1"/>
        <end position="83"/>
    </location>
</feature>
<dbReference type="PROSITE" id="PS50850">
    <property type="entry name" value="MFS"/>
    <property type="match status" value="1"/>
</dbReference>
<dbReference type="EMBL" id="CAUYUJ010019110">
    <property type="protein sequence ID" value="CAK0888655.1"/>
    <property type="molecule type" value="Genomic_DNA"/>
</dbReference>
<evidence type="ECO:0000256" key="10">
    <source>
        <dbReference type="SAM" id="Phobius"/>
    </source>
</evidence>
<dbReference type="InterPro" id="IPR017907">
    <property type="entry name" value="Znf_RING_CS"/>
</dbReference>
<evidence type="ECO:0000256" key="6">
    <source>
        <dbReference type="ARBA" id="ARBA00022989"/>
    </source>
</evidence>
<dbReference type="InterPro" id="IPR001841">
    <property type="entry name" value="Znf_RING"/>
</dbReference>
<keyword evidence="2 10" id="KW-0812">Transmembrane</keyword>
<dbReference type="PROSITE" id="PS00518">
    <property type="entry name" value="ZF_RING_1"/>
    <property type="match status" value="1"/>
</dbReference>
<dbReference type="SUPFAM" id="SSF103473">
    <property type="entry name" value="MFS general substrate transporter"/>
    <property type="match status" value="1"/>
</dbReference>
<evidence type="ECO:0000313" key="14">
    <source>
        <dbReference type="Proteomes" id="UP001189429"/>
    </source>
</evidence>
<evidence type="ECO:0000256" key="1">
    <source>
        <dbReference type="ARBA" id="ARBA00004141"/>
    </source>
</evidence>
<dbReference type="InterPro" id="IPR036259">
    <property type="entry name" value="MFS_trans_sf"/>
</dbReference>
<dbReference type="Gene3D" id="1.20.1250.20">
    <property type="entry name" value="MFS general substrate transporter like domains"/>
    <property type="match status" value="2"/>
</dbReference>
<keyword evidence="7 10" id="KW-0472">Membrane</keyword>
<keyword evidence="5" id="KW-0862">Zinc</keyword>
<dbReference type="InterPro" id="IPR020846">
    <property type="entry name" value="MFS_dom"/>
</dbReference>